<dbReference type="STRING" id="872965.SE16_03685"/>
<name>A0A0M8K8P2_9CHLR</name>
<dbReference type="EMBL" id="LGKN01000003">
    <property type="protein sequence ID" value="KPL89533.1"/>
    <property type="molecule type" value="Genomic_DNA"/>
</dbReference>
<evidence type="ECO:0000313" key="5">
    <source>
        <dbReference type="Proteomes" id="UP000050502"/>
    </source>
</evidence>
<dbReference type="InParanoid" id="A0A0M8K8P2"/>
<proteinExistence type="predicted"/>
<evidence type="ECO:0000313" key="2">
    <source>
        <dbReference type="EMBL" id="GAP62556.1"/>
    </source>
</evidence>
<dbReference type="OrthoDB" id="9809859at2"/>
<evidence type="ECO:0000313" key="3">
    <source>
        <dbReference type="EMBL" id="KPL89533.1"/>
    </source>
</evidence>
<evidence type="ECO:0000256" key="1">
    <source>
        <dbReference type="SAM" id="Phobius"/>
    </source>
</evidence>
<accession>A0A0M8K8P2</accession>
<dbReference type="RefSeq" id="WP_054492471.1">
    <property type="nucleotide sequence ID" value="NZ_BBZA01000063.1"/>
</dbReference>
<reference evidence="3 5" key="2">
    <citation type="submission" date="2015-07" db="EMBL/GenBank/DDBJ databases">
        <title>Whole genome sequence of Ardenticatena maritima DSM 23922.</title>
        <authorList>
            <person name="Hemp J."/>
            <person name="Ward L.M."/>
            <person name="Pace L.A."/>
            <person name="Fischer W.W."/>
        </authorList>
    </citation>
    <scope>NUCLEOTIDE SEQUENCE [LARGE SCALE GENOMIC DNA]</scope>
    <source>
        <strain evidence="3 5">110S</strain>
    </source>
</reference>
<dbReference type="AlphaFoldDB" id="A0A0M8K8P2"/>
<reference evidence="4" key="3">
    <citation type="submission" date="2015-08" db="EMBL/GenBank/DDBJ databases">
        <title>Draft Genome Sequence of a Heterotrophic Facultative Anaerobic Bacterium Ardenticatena maritima Strain 110S.</title>
        <authorList>
            <person name="Kawaichi S."/>
            <person name="Yoshida T."/>
            <person name="Sako Y."/>
            <person name="Nakamura R."/>
        </authorList>
    </citation>
    <scope>NUCLEOTIDE SEQUENCE [LARGE SCALE GENOMIC DNA]</scope>
    <source>
        <strain evidence="4">110S</strain>
    </source>
</reference>
<comment type="caution">
    <text evidence="2">The sequence shown here is derived from an EMBL/GenBank/DDBJ whole genome shotgun (WGS) entry which is preliminary data.</text>
</comment>
<reference evidence="2 4" key="1">
    <citation type="journal article" date="2015" name="Genome Announc.">
        <title>Draft Genome Sequence of a Heterotrophic Facultative Anaerobic Thermophilic Bacterium, Ardenticatena maritima Strain 110ST.</title>
        <authorList>
            <person name="Kawaichi S."/>
            <person name="Yoshida T."/>
            <person name="Sako Y."/>
            <person name="Nakamura R."/>
        </authorList>
    </citation>
    <scope>NUCLEOTIDE SEQUENCE [LARGE SCALE GENOMIC DNA]</scope>
    <source>
        <strain evidence="2 4">110S</strain>
    </source>
</reference>
<dbReference type="Proteomes" id="UP000037784">
    <property type="component" value="Unassembled WGS sequence"/>
</dbReference>
<dbReference type="EMBL" id="BBZA01000063">
    <property type="protein sequence ID" value="GAP62556.1"/>
    <property type="molecule type" value="Genomic_DNA"/>
</dbReference>
<feature type="transmembrane region" description="Helical" evidence="1">
    <location>
        <begin position="123"/>
        <end position="143"/>
    </location>
</feature>
<gene>
    <name evidence="2" type="ORF">ARMA_0979</name>
    <name evidence="3" type="ORF">SE16_03685</name>
</gene>
<evidence type="ECO:0000313" key="4">
    <source>
        <dbReference type="Proteomes" id="UP000037784"/>
    </source>
</evidence>
<keyword evidence="1" id="KW-0812">Transmembrane</keyword>
<protein>
    <submittedName>
        <fullName evidence="3">C553-type monoheme cytochrome c</fullName>
    </submittedName>
</protein>
<dbReference type="Proteomes" id="UP000050502">
    <property type="component" value="Unassembled WGS sequence"/>
</dbReference>
<organism evidence="2 4">
    <name type="scientific">Ardenticatena maritima</name>
    <dbReference type="NCBI Taxonomy" id="872965"/>
    <lineage>
        <taxon>Bacteria</taxon>
        <taxon>Bacillati</taxon>
        <taxon>Chloroflexota</taxon>
        <taxon>Ardenticatenia</taxon>
        <taxon>Ardenticatenales</taxon>
        <taxon>Ardenticatenaceae</taxon>
        <taxon>Ardenticatena</taxon>
    </lineage>
</organism>
<keyword evidence="1" id="KW-1133">Transmembrane helix</keyword>
<feature type="transmembrane region" description="Helical" evidence="1">
    <location>
        <begin position="98"/>
        <end position="116"/>
    </location>
</feature>
<feature type="transmembrane region" description="Helical" evidence="1">
    <location>
        <begin position="185"/>
        <end position="202"/>
    </location>
</feature>
<keyword evidence="1" id="KW-0472">Membrane</keyword>
<feature type="transmembrane region" description="Helical" evidence="1">
    <location>
        <begin position="24"/>
        <end position="47"/>
    </location>
</feature>
<sequence>MTEIEKLLGPRPPREVLEQERLRFLLPTVLLGLAAFVLIVSIFQPYWRLKLFAPQYPQGLQVYVYVNRLEGDVQEIDTLNHYIGMRPLEEAASLERSLSIFIVGVISLLVIAAIYVHNQYAALLSLPALLFPFIFIADMYYWMRNFGQNLDPHAPLRNAIKPFVPPIYGEGYVGQFKTIATFENGFYLALLASILILAGLYFHREAYKPLVEQMQRANQVPQKNNA</sequence>
<keyword evidence="4" id="KW-1185">Reference proteome</keyword>